<dbReference type="AlphaFoldDB" id="A0A117PPK6"/>
<gene>
    <name evidence="3" type="ORF">AQI94_29705</name>
</gene>
<keyword evidence="3" id="KW-0378">Hydrolase</keyword>
<keyword evidence="1" id="KW-0456">Lyase</keyword>
<evidence type="ECO:0000259" key="2">
    <source>
        <dbReference type="Pfam" id="PF04909"/>
    </source>
</evidence>
<dbReference type="GO" id="GO:0016787">
    <property type="term" value="F:hydrolase activity"/>
    <property type="evidence" value="ECO:0007669"/>
    <property type="project" value="UniProtKB-KW"/>
</dbReference>
<dbReference type="InterPro" id="IPR032466">
    <property type="entry name" value="Metal_Hydrolase"/>
</dbReference>
<dbReference type="EMBL" id="LMWM01000030">
    <property type="protein sequence ID" value="KUM84738.1"/>
    <property type="molecule type" value="Genomic_DNA"/>
</dbReference>
<name>A0A117PPK6_9ACTN</name>
<dbReference type="Proteomes" id="UP000053039">
    <property type="component" value="Unassembled WGS sequence"/>
</dbReference>
<dbReference type="Pfam" id="PF04909">
    <property type="entry name" value="Amidohydro_2"/>
    <property type="match status" value="1"/>
</dbReference>
<dbReference type="Gene3D" id="3.20.20.140">
    <property type="entry name" value="Metal-dependent hydrolases"/>
    <property type="match status" value="1"/>
</dbReference>
<dbReference type="RefSeq" id="WP_031058048.1">
    <property type="nucleotide sequence ID" value="NZ_KQ948150.1"/>
</dbReference>
<dbReference type="PANTHER" id="PTHR21240:SF28">
    <property type="entry name" value="ISO-OROTATE DECARBOXYLASE (EUROFUNG)"/>
    <property type="match status" value="1"/>
</dbReference>
<reference evidence="3 4" key="1">
    <citation type="submission" date="2015-10" db="EMBL/GenBank/DDBJ databases">
        <title>Draft genome sequence of Streptomyces pseudovenezuelae DSM 40212, type strain for the species Streptomyces pseudovenezuelae.</title>
        <authorList>
            <person name="Ruckert C."/>
            <person name="Winkler A."/>
            <person name="Kalinowski J."/>
            <person name="Kampfer P."/>
            <person name="Glaeser S."/>
        </authorList>
    </citation>
    <scope>NUCLEOTIDE SEQUENCE [LARGE SCALE GENOMIC DNA]</scope>
    <source>
        <strain evidence="3 4">DSM 40212</strain>
    </source>
</reference>
<dbReference type="GO" id="GO:0005737">
    <property type="term" value="C:cytoplasm"/>
    <property type="evidence" value="ECO:0007669"/>
    <property type="project" value="TreeGrafter"/>
</dbReference>
<feature type="domain" description="Amidohydrolase-related" evidence="2">
    <location>
        <begin position="8"/>
        <end position="309"/>
    </location>
</feature>
<organism evidence="3 4">
    <name type="scientific">Streptomyces pseudovenezuelae</name>
    <dbReference type="NCBI Taxonomy" id="67350"/>
    <lineage>
        <taxon>Bacteria</taxon>
        <taxon>Bacillati</taxon>
        <taxon>Actinomycetota</taxon>
        <taxon>Actinomycetes</taxon>
        <taxon>Kitasatosporales</taxon>
        <taxon>Streptomycetaceae</taxon>
        <taxon>Streptomyces</taxon>
        <taxon>Streptomyces aurantiacus group</taxon>
    </lineage>
</organism>
<dbReference type="OrthoDB" id="149172at2"/>
<protein>
    <submittedName>
        <fullName evidence="3">Amidohydrolase</fullName>
    </submittedName>
</protein>
<dbReference type="InterPro" id="IPR006680">
    <property type="entry name" value="Amidohydro-rel"/>
</dbReference>
<dbReference type="GO" id="GO:0016831">
    <property type="term" value="F:carboxy-lyase activity"/>
    <property type="evidence" value="ECO:0007669"/>
    <property type="project" value="InterPro"/>
</dbReference>
<dbReference type="GO" id="GO:0019748">
    <property type="term" value="P:secondary metabolic process"/>
    <property type="evidence" value="ECO:0007669"/>
    <property type="project" value="TreeGrafter"/>
</dbReference>
<dbReference type="CDD" id="cd01292">
    <property type="entry name" value="metallo-dependent_hydrolases"/>
    <property type="match status" value="1"/>
</dbReference>
<dbReference type="InterPro" id="IPR032465">
    <property type="entry name" value="ACMSD"/>
</dbReference>
<evidence type="ECO:0000313" key="3">
    <source>
        <dbReference type="EMBL" id="KUM84738.1"/>
    </source>
</evidence>
<evidence type="ECO:0000256" key="1">
    <source>
        <dbReference type="ARBA" id="ARBA00023239"/>
    </source>
</evidence>
<sequence>MTTPPRRIDVHQHVIPPLYRDALAKAGIVEAGGRALPDWSPEAALNTMDLLGTSTAILSVSTPGTGFLTDPAEAADLARRLNDHCAALAGQHPDRFGWFATLPMPDTAASVKEAQRALTELGADGVTLLANSNGTYLGADGQDALWQTLDELGAVVFVHPADLPAPPVDGIPPFAADFLLDTTWAAYLLVRSGVVRSRPGIRFILSHAGGFVPYASHRMAVALANDTGRSPLDVLDDFRSFYFDTALSSSPAALPTLLAFARPGHVLFGSDWPFAPAPAGQYFASGLDTGVDPGTLAAVNHTNAEALFPRLGGTPLPAPPARLRHAARRAAARLVFKLVQPGTS</sequence>
<dbReference type="SUPFAM" id="SSF51556">
    <property type="entry name" value="Metallo-dependent hydrolases"/>
    <property type="match status" value="1"/>
</dbReference>
<proteinExistence type="predicted"/>
<accession>A0A117PPK6</accession>
<comment type="caution">
    <text evidence="3">The sequence shown here is derived from an EMBL/GenBank/DDBJ whole genome shotgun (WGS) entry which is preliminary data.</text>
</comment>
<evidence type="ECO:0000313" key="4">
    <source>
        <dbReference type="Proteomes" id="UP000053039"/>
    </source>
</evidence>
<dbReference type="PANTHER" id="PTHR21240">
    <property type="entry name" value="2-AMINO-3-CARBOXYLMUCONATE-6-SEMIALDEHYDE DECARBOXYLASE"/>
    <property type="match status" value="1"/>
</dbReference>